<dbReference type="InterPro" id="IPR038479">
    <property type="entry name" value="Transthyretin-like_sf"/>
</dbReference>
<dbReference type="PANTHER" id="PTHR21700">
    <property type="entry name" value="TRANSTHYRETIN-LIKE FAMILY PROTEIN-RELATED"/>
    <property type="match status" value="1"/>
</dbReference>
<name>A0A0N4Z8B2_PARTI</name>
<comment type="similarity">
    <text evidence="2">Belongs to the nematode transthyretin-like family.</text>
</comment>
<evidence type="ECO:0000256" key="1">
    <source>
        <dbReference type="ARBA" id="ARBA00004613"/>
    </source>
</evidence>
<organism evidence="6 7">
    <name type="scientific">Parastrongyloides trichosuri</name>
    <name type="common">Possum-specific nematode worm</name>
    <dbReference type="NCBI Taxonomy" id="131310"/>
    <lineage>
        <taxon>Eukaryota</taxon>
        <taxon>Metazoa</taxon>
        <taxon>Ecdysozoa</taxon>
        <taxon>Nematoda</taxon>
        <taxon>Chromadorea</taxon>
        <taxon>Rhabditida</taxon>
        <taxon>Tylenchina</taxon>
        <taxon>Panagrolaimomorpha</taxon>
        <taxon>Strongyloidoidea</taxon>
        <taxon>Strongyloididae</taxon>
        <taxon>Parastrongyloides</taxon>
    </lineage>
</organism>
<evidence type="ECO:0000256" key="4">
    <source>
        <dbReference type="ARBA" id="ARBA00022729"/>
    </source>
</evidence>
<dbReference type="AlphaFoldDB" id="A0A0N4Z8B2"/>
<dbReference type="InterPro" id="IPR001534">
    <property type="entry name" value="Transthyretin-like"/>
</dbReference>
<evidence type="ECO:0000313" key="7">
    <source>
        <dbReference type="WBParaSite" id="PTRK_0000350450.1"/>
    </source>
</evidence>
<proteinExistence type="inferred from homology"/>
<dbReference type="Gene3D" id="2.60.40.3330">
    <property type="match status" value="1"/>
</dbReference>
<reference evidence="7" key="1">
    <citation type="submission" date="2017-02" db="UniProtKB">
        <authorList>
            <consortium name="WormBaseParasite"/>
        </authorList>
    </citation>
    <scope>IDENTIFICATION</scope>
</reference>
<evidence type="ECO:0000313" key="6">
    <source>
        <dbReference type="Proteomes" id="UP000038045"/>
    </source>
</evidence>
<keyword evidence="3" id="KW-0964">Secreted</keyword>
<evidence type="ECO:0000256" key="2">
    <source>
        <dbReference type="ARBA" id="ARBA00010112"/>
    </source>
</evidence>
<evidence type="ECO:0000256" key="3">
    <source>
        <dbReference type="ARBA" id="ARBA00022525"/>
    </source>
</evidence>
<sequence length="143" mass="15631">MILKASLISIVIISNIIVCTFARDAYVTGTLSCKGRRAGGFKVDLCDGLNSTQPIATTISDDKGFIVLNGSLTDTNNNFRVTIHHNCTFENSKISRRTNYTIIKEYGSIYKGEIPSTIPAHFGFVNLTNKESNSNIVDCGIFS</sequence>
<feature type="chain" id="PRO_5005891272" evidence="5">
    <location>
        <begin position="23"/>
        <end position="143"/>
    </location>
</feature>
<comment type="subcellular location">
    <subcellularLocation>
        <location evidence="1">Secreted</location>
    </subcellularLocation>
</comment>
<feature type="signal peptide" evidence="5">
    <location>
        <begin position="1"/>
        <end position="22"/>
    </location>
</feature>
<evidence type="ECO:0000256" key="5">
    <source>
        <dbReference type="SAM" id="SignalP"/>
    </source>
</evidence>
<dbReference type="Pfam" id="PF01060">
    <property type="entry name" value="TTR-52"/>
    <property type="match status" value="1"/>
</dbReference>
<protein>
    <submittedName>
        <fullName evidence="7">ZP domain-containing protein</fullName>
    </submittedName>
</protein>
<dbReference type="GO" id="GO:0009986">
    <property type="term" value="C:cell surface"/>
    <property type="evidence" value="ECO:0007669"/>
    <property type="project" value="InterPro"/>
</dbReference>
<keyword evidence="4 5" id="KW-0732">Signal</keyword>
<dbReference type="Proteomes" id="UP000038045">
    <property type="component" value="Unplaced"/>
</dbReference>
<accession>A0A0N4Z8B2</accession>
<keyword evidence="6" id="KW-1185">Reference proteome</keyword>
<dbReference type="GO" id="GO:0005576">
    <property type="term" value="C:extracellular region"/>
    <property type="evidence" value="ECO:0007669"/>
    <property type="project" value="UniProtKB-SubCell"/>
</dbReference>
<dbReference type="WBParaSite" id="PTRK_0000350450.1">
    <property type="protein sequence ID" value="PTRK_0000350450.1"/>
    <property type="gene ID" value="PTRK_0000350450"/>
</dbReference>